<feature type="region of interest" description="Disordered" evidence="1">
    <location>
        <begin position="1"/>
        <end position="27"/>
    </location>
</feature>
<feature type="region of interest" description="Disordered" evidence="1">
    <location>
        <begin position="40"/>
        <end position="60"/>
    </location>
</feature>
<keyword evidence="3" id="KW-1185">Reference proteome</keyword>
<name>A0A8J2MP07_9BILA</name>
<evidence type="ECO:0000313" key="3">
    <source>
        <dbReference type="Proteomes" id="UP000746747"/>
    </source>
</evidence>
<dbReference type="EMBL" id="CAKAEH010001367">
    <property type="protein sequence ID" value="CAG9535291.1"/>
    <property type="molecule type" value="Genomic_DNA"/>
</dbReference>
<evidence type="ECO:0000313" key="2">
    <source>
        <dbReference type="EMBL" id="CAG9535291.1"/>
    </source>
</evidence>
<sequence>MRSRCGIISTPSKKEAQKPWKATTPLRPFNQGIYRNCIRTKSSKSSGQHSSVSEKENRLDTQVLFY</sequence>
<evidence type="ECO:0000256" key="1">
    <source>
        <dbReference type="SAM" id="MobiDB-lite"/>
    </source>
</evidence>
<organism evidence="2 3">
    <name type="scientific">Cercopithifilaria johnstoni</name>
    <dbReference type="NCBI Taxonomy" id="2874296"/>
    <lineage>
        <taxon>Eukaryota</taxon>
        <taxon>Metazoa</taxon>
        <taxon>Ecdysozoa</taxon>
        <taxon>Nematoda</taxon>
        <taxon>Chromadorea</taxon>
        <taxon>Rhabditida</taxon>
        <taxon>Spirurina</taxon>
        <taxon>Spiruromorpha</taxon>
        <taxon>Filarioidea</taxon>
        <taxon>Onchocercidae</taxon>
        <taxon>Cercopithifilaria</taxon>
    </lineage>
</organism>
<gene>
    <name evidence="2" type="ORF">CJOHNSTONI_LOCUS5341</name>
</gene>
<dbReference type="Proteomes" id="UP000746747">
    <property type="component" value="Unassembled WGS sequence"/>
</dbReference>
<reference evidence="2" key="1">
    <citation type="submission" date="2021-09" db="EMBL/GenBank/DDBJ databases">
        <authorList>
            <consortium name="Pathogen Informatics"/>
        </authorList>
    </citation>
    <scope>NUCLEOTIDE SEQUENCE</scope>
</reference>
<protein>
    <submittedName>
        <fullName evidence="2">Uncharacterized protein</fullName>
    </submittedName>
</protein>
<proteinExistence type="predicted"/>
<accession>A0A8J2MP07</accession>
<comment type="caution">
    <text evidence="2">The sequence shown here is derived from an EMBL/GenBank/DDBJ whole genome shotgun (WGS) entry which is preliminary data.</text>
</comment>
<dbReference type="AlphaFoldDB" id="A0A8J2MP07"/>